<accession>A0AAN6Y436</accession>
<sequence length="372" mass="41239">MAPSSTTTVRPATTADLKAAKCQVWKGVQFLNLRLIGANFISHLVATSGGRHILSRGPRGVRLPIEIWYIIIEFLKGDLSYPGRVYRWVRNSPTGSSRVSFGLFGGNRLVRTYPLDWSKVRVSFTLPSPRQPQFSSTRSLRLHNHQFGSRDKITSHDTPSISQDKVARARDSWSKLKSSSVPQDIDVPIVLPSPAAIPSQPTDAPARAGEPFDPIIPCLFVMVDQNIFRRVARDWVLGNGRCSRCVEKVLRGGPERSWKTYGFEFEYTLKKEYFVQQKYSGRKTTEIWVMVCIFQNPGATYDEVKQMISNAREHAAPGAKVSVAGQPVYPDNPTSCFLAGAQMMVDLAKQAGNDAARGILGFDGGGSGWMLC</sequence>
<comment type="caution">
    <text evidence="1">The sequence shown here is derived from an EMBL/GenBank/DDBJ whole genome shotgun (WGS) entry which is preliminary data.</text>
</comment>
<reference evidence="1" key="2">
    <citation type="submission" date="2023-05" db="EMBL/GenBank/DDBJ databases">
        <authorList>
            <consortium name="Lawrence Berkeley National Laboratory"/>
            <person name="Steindorff A."/>
            <person name="Hensen N."/>
            <person name="Bonometti L."/>
            <person name="Westerberg I."/>
            <person name="Brannstrom I.O."/>
            <person name="Guillou S."/>
            <person name="Cros-Aarteil S."/>
            <person name="Calhoun S."/>
            <person name="Haridas S."/>
            <person name="Kuo A."/>
            <person name="Mondo S."/>
            <person name="Pangilinan J."/>
            <person name="Riley R."/>
            <person name="Labutti K."/>
            <person name="Andreopoulos B."/>
            <person name="Lipzen A."/>
            <person name="Chen C."/>
            <person name="Yanf M."/>
            <person name="Daum C."/>
            <person name="Ng V."/>
            <person name="Clum A."/>
            <person name="Ohm R."/>
            <person name="Martin F."/>
            <person name="Silar P."/>
            <person name="Natvig D."/>
            <person name="Lalanne C."/>
            <person name="Gautier V."/>
            <person name="Ament-Velasquez S.L."/>
            <person name="Kruys A."/>
            <person name="Hutchinson M.I."/>
            <person name="Powell A.J."/>
            <person name="Barry K."/>
            <person name="Miller A.N."/>
            <person name="Grigoriev I.V."/>
            <person name="Debuchy R."/>
            <person name="Gladieux P."/>
            <person name="Thoren M.H."/>
            <person name="Johannesson H."/>
        </authorList>
    </citation>
    <scope>NUCLEOTIDE SEQUENCE</scope>
    <source>
        <strain evidence="1">PSN293</strain>
    </source>
</reference>
<dbReference type="Proteomes" id="UP001301769">
    <property type="component" value="Unassembled WGS sequence"/>
</dbReference>
<gene>
    <name evidence="1" type="ORF">QBC37DRAFT_377736</name>
</gene>
<organism evidence="1 2">
    <name type="scientific">Rhypophila decipiens</name>
    <dbReference type="NCBI Taxonomy" id="261697"/>
    <lineage>
        <taxon>Eukaryota</taxon>
        <taxon>Fungi</taxon>
        <taxon>Dikarya</taxon>
        <taxon>Ascomycota</taxon>
        <taxon>Pezizomycotina</taxon>
        <taxon>Sordariomycetes</taxon>
        <taxon>Sordariomycetidae</taxon>
        <taxon>Sordariales</taxon>
        <taxon>Naviculisporaceae</taxon>
        <taxon>Rhypophila</taxon>
    </lineage>
</organism>
<proteinExistence type="predicted"/>
<name>A0AAN6Y436_9PEZI</name>
<dbReference type="EMBL" id="MU858195">
    <property type="protein sequence ID" value="KAK4209747.1"/>
    <property type="molecule type" value="Genomic_DNA"/>
</dbReference>
<evidence type="ECO:0000313" key="2">
    <source>
        <dbReference type="Proteomes" id="UP001301769"/>
    </source>
</evidence>
<reference evidence="1" key="1">
    <citation type="journal article" date="2023" name="Mol. Phylogenet. Evol.">
        <title>Genome-scale phylogeny and comparative genomics of the fungal order Sordariales.</title>
        <authorList>
            <person name="Hensen N."/>
            <person name="Bonometti L."/>
            <person name="Westerberg I."/>
            <person name="Brannstrom I.O."/>
            <person name="Guillou S."/>
            <person name="Cros-Aarteil S."/>
            <person name="Calhoun S."/>
            <person name="Haridas S."/>
            <person name="Kuo A."/>
            <person name="Mondo S."/>
            <person name="Pangilinan J."/>
            <person name="Riley R."/>
            <person name="LaButti K."/>
            <person name="Andreopoulos B."/>
            <person name="Lipzen A."/>
            <person name="Chen C."/>
            <person name="Yan M."/>
            <person name="Daum C."/>
            <person name="Ng V."/>
            <person name="Clum A."/>
            <person name="Steindorff A."/>
            <person name="Ohm R.A."/>
            <person name="Martin F."/>
            <person name="Silar P."/>
            <person name="Natvig D.O."/>
            <person name="Lalanne C."/>
            <person name="Gautier V."/>
            <person name="Ament-Velasquez S.L."/>
            <person name="Kruys A."/>
            <person name="Hutchinson M.I."/>
            <person name="Powell A.J."/>
            <person name="Barry K."/>
            <person name="Miller A.N."/>
            <person name="Grigoriev I.V."/>
            <person name="Debuchy R."/>
            <person name="Gladieux P."/>
            <person name="Hiltunen Thoren M."/>
            <person name="Johannesson H."/>
        </authorList>
    </citation>
    <scope>NUCLEOTIDE SEQUENCE</scope>
    <source>
        <strain evidence="1">PSN293</strain>
    </source>
</reference>
<protein>
    <submittedName>
        <fullName evidence="1">Uncharacterized protein</fullName>
    </submittedName>
</protein>
<dbReference type="AlphaFoldDB" id="A0AAN6Y436"/>
<keyword evidence="2" id="KW-1185">Reference proteome</keyword>
<evidence type="ECO:0000313" key="1">
    <source>
        <dbReference type="EMBL" id="KAK4209747.1"/>
    </source>
</evidence>